<dbReference type="RefSeq" id="WP_212676641.1">
    <property type="nucleotide sequence ID" value="NZ_JAGSPJ010000007.1"/>
</dbReference>
<keyword evidence="3" id="KW-1185">Reference proteome</keyword>
<gene>
    <name evidence="2" type="ORF">KDM90_16010</name>
</gene>
<accession>A0A941E5H4</accession>
<dbReference type="EMBL" id="JAGSPJ010000007">
    <property type="protein sequence ID" value="MBR7801517.1"/>
    <property type="molecule type" value="Genomic_DNA"/>
</dbReference>
<evidence type="ECO:0000313" key="3">
    <source>
        <dbReference type="Proteomes" id="UP000678545"/>
    </source>
</evidence>
<evidence type="ECO:0000259" key="1">
    <source>
        <dbReference type="Pfam" id="PF13490"/>
    </source>
</evidence>
<evidence type="ECO:0000313" key="2">
    <source>
        <dbReference type="EMBL" id="MBR7801517.1"/>
    </source>
</evidence>
<proteinExistence type="predicted"/>
<dbReference type="Proteomes" id="UP000678545">
    <property type="component" value="Unassembled WGS sequence"/>
</dbReference>
<dbReference type="InterPro" id="IPR027383">
    <property type="entry name" value="Znf_put"/>
</dbReference>
<name>A0A941E5H4_9BURK</name>
<feature type="domain" description="Putative zinc-finger" evidence="1">
    <location>
        <begin position="7"/>
        <end position="40"/>
    </location>
</feature>
<dbReference type="AlphaFoldDB" id="A0A941E5H4"/>
<organism evidence="2 3">
    <name type="scientific">Undibacterium fentianense</name>
    <dbReference type="NCBI Taxonomy" id="2828728"/>
    <lineage>
        <taxon>Bacteria</taxon>
        <taxon>Pseudomonadati</taxon>
        <taxon>Pseudomonadota</taxon>
        <taxon>Betaproteobacteria</taxon>
        <taxon>Burkholderiales</taxon>
        <taxon>Oxalobacteraceae</taxon>
        <taxon>Undibacterium</taxon>
    </lineage>
</organism>
<sequence length="78" mass="9271">MRYFYTCKQAHQQISESLDRDLSLGERTRLSIHLSMCRSCSHFKRQMQSIRLAMRQMANGKLFDQAPKLTNQQEHKEP</sequence>
<reference evidence="2" key="1">
    <citation type="submission" date="2021-04" db="EMBL/GenBank/DDBJ databases">
        <title>novel species isolated from subtropical streams in China.</title>
        <authorList>
            <person name="Lu H."/>
        </authorList>
    </citation>
    <scope>NUCLEOTIDE SEQUENCE</scope>
    <source>
        <strain evidence="2">FT137W</strain>
    </source>
</reference>
<comment type="caution">
    <text evidence="2">The sequence shown here is derived from an EMBL/GenBank/DDBJ whole genome shotgun (WGS) entry which is preliminary data.</text>
</comment>
<protein>
    <submittedName>
        <fullName evidence="2">Zf-HC2 domain-containing protein</fullName>
    </submittedName>
</protein>
<dbReference type="Pfam" id="PF13490">
    <property type="entry name" value="zf-HC2"/>
    <property type="match status" value="1"/>
</dbReference>